<accession>Q6YZ22</accession>
<dbReference type="AlphaFoldDB" id="Q6YZ22"/>
<evidence type="ECO:0000313" key="4">
    <source>
        <dbReference type="Proteomes" id="UP000000763"/>
    </source>
</evidence>
<evidence type="ECO:0000256" key="1">
    <source>
        <dbReference type="SAM" id="MobiDB-lite"/>
    </source>
</evidence>
<gene>
    <name evidence="3" type="ORF">P0436B05.30</name>
    <name evidence="2" type="ORF">P0475A09.3</name>
</gene>
<name>Q6YZ22_ORYSJ</name>
<feature type="region of interest" description="Disordered" evidence="1">
    <location>
        <begin position="37"/>
        <end position="65"/>
    </location>
</feature>
<organism evidence="3 4">
    <name type="scientific">Oryza sativa subsp. japonica</name>
    <name type="common">Rice</name>
    <dbReference type="NCBI Taxonomy" id="39947"/>
    <lineage>
        <taxon>Eukaryota</taxon>
        <taxon>Viridiplantae</taxon>
        <taxon>Streptophyta</taxon>
        <taxon>Embryophyta</taxon>
        <taxon>Tracheophyta</taxon>
        <taxon>Spermatophyta</taxon>
        <taxon>Magnoliopsida</taxon>
        <taxon>Liliopsida</taxon>
        <taxon>Poales</taxon>
        <taxon>Poaceae</taxon>
        <taxon>BOP clade</taxon>
        <taxon>Oryzoideae</taxon>
        <taxon>Oryzeae</taxon>
        <taxon>Oryzinae</taxon>
        <taxon>Oryza</taxon>
        <taxon>Oryza sativa</taxon>
    </lineage>
</organism>
<reference evidence="4" key="3">
    <citation type="journal article" date="2005" name="Nature">
        <title>The map-based sequence of the rice genome.</title>
        <authorList>
            <consortium name="International rice genome sequencing project (IRGSP)"/>
            <person name="Matsumoto T."/>
            <person name="Wu J."/>
            <person name="Kanamori H."/>
            <person name="Katayose Y."/>
            <person name="Fujisawa M."/>
            <person name="Namiki N."/>
            <person name="Mizuno H."/>
            <person name="Yamamoto K."/>
            <person name="Antonio B.A."/>
            <person name="Baba T."/>
            <person name="Sakata K."/>
            <person name="Nagamura Y."/>
            <person name="Aoki H."/>
            <person name="Arikawa K."/>
            <person name="Arita K."/>
            <person name="Bito T."/>
            <person name="Chiden Y."/>
            <person name="Fujitsuka N."/>
            <person name="Fukunaka R."/>
            <person name="Hamada M."/>
            <person name="Harada C."/>
            <person name="Hayashi A."/>
            <person name="Hijishita S."/>
            <person name="Honda M."/>
            <person name="Hosokawa S."/>
            <person name="Ichikawa Y."/>
            <person name="Idonuma A."/>
            <person name="Iijima M."/>
            <person name="Ikeda M."/>
            <person name="Ikeno M."/>
            <person name="Ito K."/>
            <person name="Ito S."/>
            <person name="Ito T."/>
            <person name="Ito Y."/>
            <person name="Ito Y."/>
            <person name="Iwabuchi A."/>
            <person name="Kamiya K."/>
            <person name="Karasawa W."/>
            <person name="Kurita K."/>
            <person name="Katagiri S."/>
            <person name="Kikuta A."/>
            <person name="Kobayashi H."/>
            <person name="Kobayashi N."/>
            <person name="Machita K."/>
            <person name="Maehara T."/>
            <person name="Masukawa M."/>
            <person name="Mizubayashi T."/>
            <person name="Mukai Y."/>
            <person name="Nagasaki H."/>
            <person name="Nagata Y."/>
            <person name="Naito S."/>
            <person name="Nakashima M."/>
            <person name="Nakama Y."/>
            <person name="Nakamichi Y."/>
            <person name="Nakamura M."/>
            <person name="Meguro A."/>
            <person name="Negishi M."/>
            <person name="Ohta I."/>
            <person name="Ohta T."/>
            <person name="Okamoto M."/>
            <person name="Ono N."/>
            <person name="Saji S."/>
            <person name="Sakaguchi M."/>
            <person name="Sakai K."/>
            <person name="Shibata M."/>
            <person name="Shimokawa T."/>
            <person name="Song J."/>
            <person name="Takazaki Y."/>
            <person name="Terasawa K."/>
            <person name="Tsugane M."/>
            <person name="Tsuji K."/>
            <person name="Ueda S."/>
            <person name="Waki K."/>
            <person name="Yamagata H."/>
            <person name="Yamamoto M."/>
            <person name="Yamamoto S."/>
            <person name="Yamane H."/>
            <person name="Yoshiki S."/>
            <person name="Yoshihara R."/>
            <person name="Yukawa K."/>
            <person name="Zhong H."/>
            <person name="Yano M."/>
            <person name="Yuan Q."/>
            <person name="Ouyang S."/>
            <person name="Liu J."/>
            <person name="Jones K.M."/>
            <person name="Gansberger K."/>
            <person name="Moffat K."/>
            <person name="Hill J."/>
            <person name="Bera J."/>
            <person name="Fadrosh D."/>
            <person name="Jin S."/>
            <person name="Johri S."/>
            <person name="Kim M."/>
            <person name="Overton L."/>
            <person name="Reardon M."/>
            <person name="Tsitrin T."/>
            <person name="Vuong H."/>
            <person name="Weaver B."/>
            <person name="Ciecko A."/>
            <person name="Tallon L."/>
            <person name="Jackson J."/>
            <person name="Pai G."/>
            <person name="Aken S.V."/>
            <person name="Utterback T."/>
            <person name="Reidmuller S."/>
            <person name="Feldblyum T."/>
            <person name="Hsiao J."/>
            <person name="Zismann V."/>
            <person name="Iobst S."/>
            <person name="de Vazeille A.R."/>
            <person name="Buell C.R."/>
            <person name="Ying K."/>
            <person name="Li Y."/>
            <person name="Lu T."/>
            <person name="Huang Y."/>
            <person name="Zhao Q."/>
            <person name="Feng Q."/>
            <person name="Zhang L."/>
            <person name="Zhu J."/>
            <person name="Weng Q."/>
            <person name="Mu J."/>
            <person name="Lu Y."/>
            <person name="Fan D."/>
            <person name="Liu Y."/>
            <person name="Guan J."/>
            <person name="Zhang Y."/>
            <person name="Yu S."/>
            <person name="Liu X."/>
            <person name="Zhang Y."/>
            <person name="Hong G."/>
            <person name="Han B."/>
            <person name="Choisne N."/>
            <person name="Demange N."/>
            <person name="Orjeda G."/>
            <person name="Samain S."/>
            <person name="Cattolico L."/>
            <person name="Pelletier E."/>
            <person name="Couloux A."/>
            <person name="Segurens B."/>
            <person name="Wincker P."/>
            <person name="D'Hont A."/>
            <person name="Scarpelli C."/>
            <person name="Weissenbach J."/>
            <person name="Salanoubat M."/>
            <person name="Quetier F."/>
            <person name="Yu Y."/>
            <person name="Kim H.R."/>
            <person name="Rambo T."/>
            <person name="Currie J."/>
            <person name="Collura K."/>
            <person name="Luo M."/>
            <person name="Yang T."/>
            <person name="Ammiraju J.S.S."/>
            <person name="Engler F."/>
            <person name="Soderlund C."/>
            <person name="Wing R.A."/>
            <person name="Palmer L.E."/>
            <person name="de la Bastide M."/>
            <person name="Spiegel L."/>
            <person name="Nascimento L."/>
            <person name="Zutavern T."/>
            <person name="O'Shaughnessy A."/>
            <person name="Dike S."/>
            <person name="Dedhia N."/>
            <person name="Preston R."/>
            <person name="Balija V."/>
            <person name="McCombie W.R."/>
            <person name="Chow T."/>
            <person name="Chen H."/>
            <person name="Chung M."/>
            <person name="Chen C."/>
            <person name="Shaw J."/>
            <person name="Wu H."/>
            <person name="Hsiao K."/>
            <person name="Chao Y."/>
            <person name="Chu M."/>
            <person name="Cheng C."/>
            <person name="Hour A."/>
            <person name="Lee P."/>
            <person name="Lin S."/>
            <person name="Lin Y."/>
            <person name="Liou J."/>
            <person name="Liu S."/>
            <person name="Hsing Y."/>
            <person name="Raghuvanshi S."/>
            <person name="Mohanty A."/>
            <person name="Bharti A.K."/>
            <person name="Gaur A."/>
            <person name="Gupta V."/>
            <person name="Kumar D."/>
            <person name="Ravi V."/>
            <person name="Vij S."/>
            <person name="Kapur A."/>
            <person name="Khurana P."/>
            <person name="Khurana P."/>
            <person name="Khurana J.P."/>
            <person name="Tyagi A.K."/>
            <person name="Gaikwad K."/>
            <person name="Singh A."/>
            <person name="Dalal V."/>
            <person name="Srivastava S."/>
            <person name="Dixit A."/>
            <person name="Pal A.K."/>
            <person name="Ghazi I.A."/>
            <person name="Yadav M."/>
            <person name="Pandit A."/>
            <person name="Bhargava A."/>
            <person name="Sureshbabu K."/>
            <person name="Batra K."/>
            <person name="Sharma T.R."/>
            <person name="Mohapatra T."/>
            <person name="Singh N.K."/>
            <person name="Messing J."/>
            <person name="Nelson A.B."/>
            <person name="Fuks G."/>
            <person name="Kavchok S."/>
            <person name="Keizer G."/>
            <person name="Linton E."/>
            <person name="Llaca V."/>
            <person name="Song R."/>
            <person name="Tanyolac B."/>
            <person name="Young S."/>
            <person name="Ho-Il K."/>
            <person name="Hahn J.H."/>
            <person name="Sangsakoo G."/>
            <person name="Vanavichit A."/>
            <person name="de Mattos Luiz.A.T."/>
            <person name="Zimmer P.D."/>
            <person name="Malone G."/>
            <person name="Dellagostin O."/>
            <person name="de Oliveira A.C."/>
            <person name="Bevan M."/>
            <person name="Bancroft I."/>
            <person name="Minx P."/>
            <person name="Cordum H."/>
            <person name="Wilson R."/>
            <person name="Cheng Z."/>
            <person name="Jin W."/>
            <person name="Jiang J."/>
            <person name="Leong S.A."/>
            <person name="Iwama H."/>
            <person name="Gojobori T."/>
            <person name="Itoh T."/>
            <person name="Niimura Y."/>
            <person name="Fujii Y."/>
            <person name="Habara T."/>
            <person name="Sakai H."/>
            <person name="Sato Y."/>
            <person name="Wilson G."/>
            <person name="Kumar K."/>
            <person name="McCouch S."/>
            <person name="Juretic N."/>
            <person name="Hoen D."/>
            <person name="Wright S."/>
            <person name="Bruskiewich R."/>
            <person name="Bureau T."/>
            <person name="Miyao A."/>
            <person name="Hirochika H."/>
            <person name="Nishikawa T."/>
            <person name="Kadowaki K."/>
            <person name="Sugiura M."/>
            <person name="Burr B."/>
            <person name="Sasaki T."/>
        </authorList>
    </citation>
    <scope>NUCLEOTIDE SEQUENCE [LARGE SCALE GENOMIC DNA]</scope>
    <source>
        <strain evidence="4">cv. Nipponbare</strain>
    </source>
</reference>
<proteinExistence type="predicted"/>
<reference evidence="4" key="4">
    <citation type="journal article" date="2008" name="Nucleic Acids Res.">
        <title>The rice annotation project database (RAP-DB): 2008 update.</title>
        <authorList>
            <consortium name="The rice annotation project (RAP)"/>
        </authorList>
    </citation>
    <scope>GENOME REANNOTATION</scope>
    <source>
        <strain evidence="4">cv. Nipponbare</strain>
    </source>
</reference>
<dbReference type="EMBL" id="AP004696">
    <property type="protein sequence ID" value="BAD01321.1"/>
    <property type="molecule type" value="Genomic_DNA"/>
</dbReference>
<evidence type="ECO:0000313" key="2">
    <source>
        <dbReference type="EMBL" id="BAD01321.1"/>
    </source>
</evidence>
<dbReference type="EMBL" id="AP005541">
    <property type="protein sequence ID" value="BAD01453.1"/>
    <property type="molecule type" value="Genomic_DNA"/>
</dbReference>
<evidence type="ECO:0000313" key="3">
    <source>
        <dbReference type="EMBL" id="BAD01453.1"/>
    </source>
</evidence>
<protein>
    <submittedName>
        <fullName evidence="3">Uncharacterized protein</fullName>
    </submittedName>
</protein>
<reference evidence="2" key="1">
    <citation type="submission" date="2002-01" db="EMBL/GenBank/DDBJ databases">
        <title>Oryza sativa nipponbare(GA3) genomic DNA, chromosome 8, PAC clone:P0475A09.</title>
        <authorList>
            <person name="Sasaki T."/>
            <person name="Matsumoto T."/>
            <person name="Yamamoto K."/>
        </authorList>
    </citation>
    <scope>NUCLEOTIDE SEQUENCE</scope>
</reference>
<sequence length="362" mass="40442">MSPIGAAEARRRRCHGVSCPLRRYHCCRYRHFPRDTAHRHQGPPTATKGHRLLPSSGESGTKSKHSQFSGIFAKAYGLMVIELERNGICLMASADIRIALFTGYPNYYPYPTETPIPYPYPYPGENIRIRILSELSDPKESEGKLWKECPKYRSSFENFTEESPHCQIRHHRFTVRPCSLPTVGPLPSTTIPLSIGDPSHKPLLPQPNTLIRMSHVGVGGITDAKEDRKLVEVGGSATTVSIRLWIYLCAYQIPTAPHCQIRHHRFTVCPCSLPTVGPLPSTTIPLSIGDPSHKPLPPQPKTLIRMSHVGVGGITDAREDMKLVEVGGEETHAQILTQIQRSKIYMISFPNLCRMPFSKSVK</sequence>
<dbReference type="Proteomes" id="UP000000763">
    <property type="component" value="Chromosome 8"/>
</dbReference>
<reference evidence="3" key="2">
    <citation type="submission" date="2002-07" db="EMBL/GenBank/DDBJ databases">
        <title>Oryza sativa nipponbare(GA3) genomic DNA, chromosome 8, PAC clone:P0436B05.</title>
        <authorList>
            <person name="Sasaki T."/>
            <person name="Matsumoto T."/>
            <person name="Katayose Y."/>
        </authorList>
    </citation>
    <scope>NUCLEOTIDE SEQUENCE</scope>
</reference>